<dbReference type="AlphaFoldDB" id="A0A9W6X556"/>
<accession>A0A9W6X556</accession>
<evidence type="ECO:0000259" key="2">
    <source>
        <dbReference type="Pfam" id="PF19259"/>
    </source>
</evidence>
<feature type="domain" description="Ty3 transposon capsid-like protein" evidence="2">
    <location>
        <begin position="111"/>
        <end position="227"/>
    </location>
</feature>
<feature type="region of interest" description="Disordered" evidence="1">
    <location>
        <begin position="228"/>
        <end position="256"/>
    </location>
</feature>
<dbReference type="Pfam" id="PF19259">
    <property type="entry name" value="Ty3_capsid"/>
    <property type="match status" value="1"/>
</dbReference>
<evidence type="ECO:0000256" key="1">
    <source>
        <dbReference type="SAM" id="MobiDB-lite"/>
    </source>
</evidence>
<reference evidence="3" key="1">
    <citation type="submission" date="2023-04" db="EMBL/GenBank/DDBJ databases">
        <title>Phytophthora fragariaefolia NBRC 109709.</title>
        <authorList>
            <person name="Ichikawa N."/>
            <person name="Sato H."/>
            <person name="Tonouchi N."/>
        </authorList>
    </citation>
    <scope>NUCLEOTIDE SEQUENCE</scope>
    <source>
        <strain evidence="3">NBRC 109709</strain>
    </source>
</reference>
<dbReference type="Proteomes" id="UP001165121">
    <property type="component" value="Unassembled WGS sequence"/>
</dbReference>
<dbReference type="InterPro" id="IPR045358">
    <property type="entry name" value="Ty3_capsid"/>
</dbReference>
<keyword evidence="4" id="KW-1185">Reference proteome</keyword>
<protein>
    <submittedName>
        <fullName evidence="3">Unnamed protein product</fullName>
    </submittedName>
</protein>
<dbReference type="EMBL" id="BSXT01000615">
    <property type="protein sequence ID" value="GMF31078.1"/>
    <property type="molecule type" value="Genomic_DNA"/>
</dbReference>
<evidence type="ECO:0000313" key="4">
    <source>
        <dbReference type="Proteomes" id="UP001165121"/>
    </source>
</evidence>
<proteinExistence type="predicted"/>
<name>A0A9W6X556_9STRA</name>
<feature type="compositionally biased region" description="Basic and acidic residues" evidence="1">
    <location>
        <begin position="230"/>
        <end position="246"/>
    </location>
</feature>
<gene>
    <name evidence="3" type="ORF">Pfra01_000702700</name>
</gene>
<organism evidence="3 4">
    <name type="scientific">Phytophthora fragariaefolia</name>
    <dbReference type="NCBI Taxonomy" id="1490495"/>
    <lineage>
        <taxon>Eukaryota</taxon>
        <taxon>Sar</taxon>
        <taxon>Stramenopiles</taxon>
        <taxon>Oomycota</taxon>
        <taxon>Peronosporomycetes</taxon>
        <taxon>Peronosporales</taxon>
        <taxon>Peronosporaceae</taxon>
        <taxon>Phytophthora</taxon>
    </lineage>
</organism>
<comment type="caution">
    <text evidence="3">The sequence shown here is derived from an EMBL/GenBank/DDBJ whole genome shotgun (WGS) entry which is preliminary data.</text>
</comment>
<evidence type="ECO:0000313" key="3">
    <source>
        <dbReference type="EMBL" id="GMF31078.1"/>
    </source>
</evidence>
<sequence>MTKHHRDAVVVRDVQRLLHFGLVQSFHCARDEAVHLGGVQEGAAANDACLNAHASVDTSGSCSPEKSSTACGTVLRSSSGMSGSSKWRHCVVFTGTTGTTTAPTLPSIAGTSLEDPASRWFLFWASRAPVEEQTWAQFTQDVLAHFEASNYQAVLRQKLRQLRQVDDIEYYTGKHSALIFYVENMSEVDQVSYYCAGLKRTTQAYVKQQCAVPMSEATDQAAKYEMAHFGGDRKTDREEPKREQRFRGKPSTNHSQDKKLFSVHSSLVITHLWSKVKRPGKSPATPVEEGPVVVRTGEVNLTVNEATPNPLCEDHLVYNRAPLFAEDGDLVQSDEKFKIKFLLDCCATTVYVSRDFVNKHELETYAYPGRTIRMKLGDNKIGEAVPELAKINIRPKGVPKSTGNVDVSRMTTSGTLYITRKKLRKFLRLHAKGQPKHDFTIVLKNDTIKAIDRDIKRNDELEIHPKPTRSPGIKVYNENLFMPELPDELSME</sequence>